<keyword evidence="2" id="KW-0830">Ubiquinone</keyword>
<proteinExistence type="predicted"/>
<feature type="signal peptide" evidence="1">
    <location>
        <begin position="1"/>
        <end position="21"/>
    </location>
</feature>
<dbReference type="RefSeq" id="WP_136429177.1">
    <property type="nucleotide sequence ID" value="NZ_SSSM01000006.1"/>
</dbReference>
<dbReference type="EMBL" id="SSSM01000006">
    <property type="protein sequence ID" value="THG28722.1"/>
    <property type="molecule type" value="Genomic_DNA"/>
</dbReference>
<accession>A0A4S4FG35</accession>
<protein>
    <submittedName>
        <fullName evidence="2">NADH:ubiquinone oxidoreductase subunit 4 (Chain M)</fullName>
    </submittedName>
</protein>
<gene>
    <name evidence="2" type="ORF">E6C64_18255</name>
</gene>
<keyword evidence="1" id="KW-0732">Signal</keyword>
<evidence type="ECO:0000313" key="3">
    <source>
        <dbReference type="Proteomes" id="UP000309133"/>
    </source>
</evidence>
<organism evidence="2 3">
    <name type="scientific">Naasia lichenicola</name>
    <dbReference type="NCBI Taxonomy" id="2565933"/>
    <lineage>
        <taxon>Bacteria</taxon>
        <taxon>Bacillati</taxon>
        <taxon>Actinomycetota</taxon>
        <taxon>Actinomycetes</taxon>
        <taxon>Micrococcales</taxon>
        <taxon>Microbacteriaceae</taxon>
        <taxon>Naasia</taxon>
    </lineage>
</organism>
<evidence type="ECO:0000313" key="2">
    <source>
        <dbReference type="EMBL" id="THG28722.1"/>
    </source>
</evidence>
<keyword evidence="3" id="KW-1185">Reference proteome</keyword>
<dbReference type="AlphaFoldDB" id="A0A4S4FG35"/>
<evidence type="ECO:0000256" key="1">
    <source>
        <dbReference type="SAM" id="SignalP"/>
    </source>
</evidence>
<dbReference type="Proteomes" id="UP000309133">
    <property type="component" value="Unassembled WGS sequence"/>
</dbReference>
<sequence length="275" mass="30013">MRPHRLIAALLVVPLLCAALAGCGAIESVVDGVRQSTTSGHDGPRTEDDDDWGAVEIYDVEADGTLDPAPTGLTADVWQTFERVVTPEFATDTFSEFRVGDSADSDTLAYAYQDDDPERWVLAANLATSGDEGDLVATLVHEYAHVLTLSTDETEPVDGDCPTVETSEGCAHDDATLWAFQQRFWSEYPDAPASDNEDAAVAEEFYEAHEADFVSDYAATNVVEDLAETFMTYVLEDEPDGDSTLARKLRFVGDRPGFADIRDRIRAEFPELGLS</sequence>
<comment type="caution">
    <text evidence="2">The sequence shown here is derived from an EMBL/GenBank/DDBJ whole genome shotgun (WGS) entry which is preliminary data.</text>
</comment>
<reference evidence="2 3" key="1">
    <citation type="submission" date="2019-04" db="EMBL/GenBank/DDBJ databases">
        <authorList>
            <person name="Jiang L."/>
        </authorList>
    </citation>
    <scope>NUCLEOTIDE SEQUENCE [LARGE SCALE GENOMIC DNA]</scope>
    <source>
        <strain evidence="2 3">YIM 131853</strain>
    </source>
</reference>
<feature type="chain" id="PRO_5020224030" evidence="1">
    <location>
        <begin position="22"/>
        <end position="275"/>
    </location>
</feature>
<dbReference type="OrthoDB" id="5115706at2"/>
<dbReference type="PROSITE" id="PS51257">
    <property type="entry name" value="PROKAR_LIPOPROTEIN"/>
    <property type="match status" value="1"/>
</dbReference>
<name>A0A4S4FG35_9MICO</name>